<dbReference type="FunFam" id="3.30.160.60:FF:000446">
    <property type="entry name" value="Zinc finger protein"/>
    <property type="match status" value="1"/>
</dbReference>
<feature type="region of interest" description="Disordered" evidence="8">
    <location>
        <begin position="268"/>
        <end position="296"/>
    </location>
</feature>
<dbReference type="FunFam" id="3.30.160.60:FF:000340">
    <property type="entry name" value="zinc finger protein 473 isoform X1"/>
    <property type="match status" value="1"/>
</dbReference>
<dbReference type="GO" id="GO:0005634">
    <property type="term" value="C:nucleus"/>
    <property type="evidence" value="ECO:0007669"/>
    <property type="project" value="UniProtKB-SubCell"/>
</dbReference>
<evidence type="ECO:0000256" key="7">
    <source>
        <dbReference type="PROSITE-ProRule" id="PRU00042"/>
    </source>
</evidence>
<evidence type="ECO:0000256" key="5">
    <source>
        <dbReference type="ARBA" id="ARBA00022833"/>
    </source>
</evidence>
<name>G7YDU8_CLOSI</name>
<dbReference type="PANTHER" id="PTHR16515">
    <property type="entry name" value="PR DOMAIN ZINC FINGER PROTEIN"/>
    <property type="match status" value="1"/>
</dbReference>
<dbReference type="EMBL" id="DF143117">
    <property type="protein sequence ID" value="GAA51132.1"/>
    <property type="molecule type" value="Genomic_DNA"/>
</dbReference>
<evidence type="ECO:0000256" key="1">
    <source>
        <dbReference type="ARBA" id="ARBA00004123"/>
    </source>
</evidence>
<dbReference type="InterPro" id="IPR050331">
    <property type="entry name" value="Zinc_finger"/>
</dbReference>
<feature type="domain" description="C2H2-type" evidence="9">
    <location>
        <begin position="327"/>
        <end position="355"/>
    </location>
</feature>
<dbReference type="SUPFAM" id="SSF57667">
    <property type="entry name" value="beta-beta-alpha zinc fingers"/>
    <property type="match status" value="3"/>
</dbReference>
<gene>
    <name evidence="10" type="ORF">CLF_105628</name>
</gene>
<dbReference type="InterPro" id="IPR013087">
    <property type="entry name" value="Znf_C2H2_type"/>
</dbReference>
<feature type="compositionally biased region" description="Basic and acidic residues" evidence="8">
    <location>
        <begin position="273"/>
        <end position="295"/>
    </location>
</feature>
<organism evidence="10 11">
    <name type="scientific">Clonorchis sinensis</name>
    <name type="common">Chinese liver fluke</name>
    <dbReference type="NCBI Taxonomy" id="79923"/>
    <lineage>
        <taxon>Eukaryota</taxon>
        <taxon>Metazoa</taxon>
        <taxon>Spiralia</taxon>
        <taxon>Lophotrochozoa</taxon>
        <taxon>Platyhelminthes</taxon>
        <taxon>Trematoda</taxon>
        <taxon>Digenea</taxon>
        <taxon>Opisthorchiida</taxon>
        <taxon>Opisthorchiata</taxon>
        <taxon>Opisthorchiidae</taxon>
        <taxon>Clonorchis</taxon>
    </lineage>
</organism>
<feature type="domain" description="C2H2-type" evidence="9">
    <location>
        <begin position="299"/>
        <end position="326"/>
    </location>
</feature>
<keyword evidence="5" id="KW-0862">Zinc</keyword>
<keyword evidence="11" id="KW-1185">Reference proteome</keyword>
<dbReference type="GO" id="GO:0010468">
    <property type="term" value="P:regulation of gene expression"/>
    <property type="evidence" value="ECO:0007669"/>
    <property type="project" value="TreeGrafter"/>
</dbReference>
<feature type="domain" description="C2H2-type" evidence="9">
    <location>
        <begin position="560"/>
        <end position="587"/>
    </location>
</feature>
<evidence type="ECO:0000256" key="8">
    <source>
        <dbReference type="SAM" id="MobiDB-lite"/>
    </source>
</evidence>
<dbReference type="GO" id="GO:0008270">
    <property type="term" value="F:zinc ion binding"/>
    <property type="evidence" value="ECO:0007669"/>
    <property type="project" value="UniProtKB-KW"/>
</dbReference>
<protein>
    <submittedName>
        <fullName evidence="10">KRAB domain-containing zinc finger protein</fullName>
    </submittedName>
</protein>
<evidence type="ECO:0000313" key="11">
    <source>
        <dbReference type="Proteomes" id="UP000008909"/>
    </source>
</evidence>
<evidence type="ECO:0000259" key="9">
    <source>
        <dbReference type="PROSITE" id="PS50157"/>
    </source>
</evidence>
<feature type="domain" description="C2H2-type" evidence="9">
    <location>
        <begin position="623"/>
        <end position="650"/>
    </location>
</feature>
<dbReference type="Proteomes" id="UP000008909">
    <property type="component" value="Unassembled WGS sequence"/>
</dbReference>
<dbReference type="SMART" id="SM00355">
    <property type="entry name" value="ZnF_C2H2"/>
    <property type="match status" value="7"/>
</dbReference>
<keyword evidence="3" id="KW-0677">Repeat</keyword>
<dbReference type="Gene3D" id="3.30.160.60">
    <property type="entry name" value="Classic Zinc Finger"/>
    <property type="match status" value="5"/>
</dbReference>
<evidence type="ECO:0000313" key="10">
    <source>
        <dbReference type="EMBL" id="GAA51132.1"/>
    </source>
</evidence>
<comment type="subcellular location">
    <subcellularLocation>
        <location evidence="1">Nucleus</location>
    </subcellularLocation>
</comment>
<accession>G7YDU8</accession>
<keyword evidence="6" id="KW-0539">Nucleus</keyword>
<dbReference type="AlphaFoldDB" id="G7YDU8"/>
<keyword evidence="4 7" id="KW-0863">Zinc-finger</keyword>
<dbReference type="Pfam" id="PF00096">
    <property type="entry name" value="zf-C2H2"/>
    <property type="match status" value="2"/>
</dbReference>
<reference evidence="10" key="1">
    <citation type="journal article" date="2011" name="Genome Biol.">
        <title>The draft genome of the carcinogenic human liver fluke Clonorchis sinensis.</title>
        <authorList>
            <person name="Wang X."/>
            <person name="Chen W."/>
            <person name="Huang Y."/>
            <person name="Sun J."/>
            <person name="Men J."/>
            <person name="Liu H."/>
            <person name="Luo F."/>
            <person name="Guo L."/>
            <person name="Lv X."/>
            <person name="Deng C."/>
            <person name="Zhou C."/>
            <person name="Fan Y."/>
            <person name="Li X."/>
            <person name="Huang L."/>
            <person name="Hu Y."/>
            <person name="Liang C."/>
            <person name="Hu X."/>
            <person name="Xu J."/>
            <person name="Yu X."/>
        </authorList>
    </citation>
    <scope>NUCLEOTIDE SEQUENCE [LARGE SCALE GENOMIC DNA]</scope>
    <source>
        <strain evidence="10">Henan</strain>
    </source>
</reference>
<evidence type="ECO:0000256" key="6">
    <source>
        <dbReference type="ARBA" id="ARBA00023242"/>
    </source>
</evidence>
<evidence type="ECO:0000256" key="4">
    <source>
        <dbReference type="ARBA" id="ARBA00022771"/>
    </source>
</evidence>
<reference key="2">
    <citation type="submission" date="2011-10" db="EMBL/GenBank/DDBJ databases">
        <title>The genome and transcriptome sequence of Clonorchis sinensis provide insights into the carcinogenic liver fluke.</title>
        <authorList>
            <person name="Wang X."/>
            <person name="Huang Y."/>
            <person name="Chen W."/>
            <person name="Liu H."/>
            <person name="Guo L."/>
            <person name="Chen Y."/>
            <person name="Luo F."/>
            <person name="Zhou W."/>
            <person name="Sun J."/>
            <person name="Mao Q."/>
            <person name="Liang P."/>
            <person name="Zhou C."/>
            <person name="Tian Y."/>
            <person name="Men J."/>
            <person name="Lv X."/>
            <person name="Huang L."/>
            <person name="Zhou J."/>
            <person name="Hu Y."/>
            <person name="Li R."/>
            <person name="Zhang F."/>
            <person name="Lei H."/>
            <person name="Li X."/>
            <person name="Hu X."/>
            <person name="Liang C."/>
            <person name="Xu J."/>
            <person name="Wu Z."/>
            <person name="Yu X."/>
        </authorList>
    </citation>
    <scope>NUCLEOTIDE SEQUENCE</scope>
    <source>
        <strain>Henan</strain>
    </source>
</reference>
<dbReference type="InterPro" id="IPR036236">
    <property type="entry name" value="Znf_C2H2_sf"/>
</dbReference>
<proteinExistence type="predicted"/>
<sequence>MRANSEIFRVSQFFSQQRQPYWLGQHSDVRALVGLAIQVTRILTIRNRCKSFRSLMTTRVYTSFSATGPMKHRQLDEDKRLIMDSVKSRVVDCQGSKAITLTAAILVIDWRTSDILGNLIRYEFSQSGLNLALYINATVRQSDGSIREAYCTLSSVPDNQLVFIDNERIIFIPLVLHRGGMSLSITPRICHLIREENNMFVLYCISVSEIPMNDAEYHVSFEAILVKGYFHLPSDDESIFIVSPGNATTMEKKRFFPDEDNLLNIKHQNSRTLDNRQRDKKIQAHRSTKPEETKTPKQHNCGVCGKSFSWPCILRRHAVVHTNSENYRCDFCDKLSKLHASLEGHKLVVHVGEESNGGTRKHTCEVCGKRAACRRDLAIHMIKCNNCSRVCTGQSTKELHTSIGERKKAINKPTRNADKCQELVECPAIAGLGFDERKLLSIQTIAEVNQSVLYEAYRTISFAPDNQKFARMPFLCGALMVVFYLVRGTESENSQKRFSKIRIVVLDEDYEREIQNHDEHNNLLNAENKNPNELEIRQRDEVTQDIQPAKPDETKTPNQHKCDACDKSFKWPSLLQRHVIVHTTSRNYQCGSCKKSFKYPFTLVSHRLVAHASDEPKGGRRAYACEVCGKLSPFRRDLEVHMLVHSKKRPFECDLCDWSFSTSSNLYRHRRALHP</sequence>
<feature type="domain" description="C2H2-type" evidence="9">
    <location>
        <begin position="588"/>
        <end position="616"/>
    </location>
</feature>
<evidence type="ECO:0000256" key="3">
    <source>
        <dbReference type="ARBA" id="ARBA00022737"/>
    </source>
</evidence>
<keyword evidence="2" id="KW-0479">Metal-binding</keyword>
<dbReference type="PROSITE" id="PS50157">
    <property type="entry name" value="ZINC_FINGER_C2H2_2"/>
    <property type="match status" value="6"/>
</dbReference>
<dbReference type="PROSITE" id="PS00028">
    <property type="entry name" value="ZINC_FINGER_C2H2_1"/>
    <property type="match status" value="4"/>
</dbReference>
<evidence type="ECO:0000256" key="2">
    <source>
        <dbReference type="ARBA" id="ARBA00022723"/>
    </source>
</evidence>
<feature type="domain" description="C2H2-type" evidence="9">
    <location>
        <begin position="651"/>
        <end position="675"/>
    </location>
</feature>
<dbReference type="PANTHER" id="PTHR16515:SF49">
    <property type="entry name" value="GASTRULA ZINC FINGER PROTEIN XLCGF49.1-LIKE-RELATED"/>
    <property type="match status" value="1"/>
</dbReference>